<evidence type="ECO:0000256" key="1">
    <source>
        <dbReference type="ARBA" id="ARBA00006436"/>
    </source>
</evidence>
<evidence type="ECO:0000313" key="3">
    <source>
        <dbReference type="EMBL" id="GGD87473.1"/>
    </source>
</evidence>
<evidence type="ECO:0000313" key="4">
    <source>
        <dbReference type="Proteomes" id="UP000619041"/>
    </source>
</evidence>
<gene>
    <name evidence="3" type="ORF">GCM10011515_03780</name>
</gene>
<reference evidence="4" key="1">
    <citation type="journal article" date="2019" name="Int. J. Syst. Evol. Microbiol.">
        <title>The Global Catalogue of Microorganisms (GCM) 10K type strain sequencing project: providing services to taxonomists for standard genome sequencing and annotation.</title>
        <authorList>
            <consortium name="The Broad Institute Genomics Platform"/>
            <consortium name="The Broad Institute Genome Sequencing Center for Infectious Disease"/>
            <person name="Wu L."/>
            <person name="Ma J."/>
        </authorList>
    </citation>
    <scope>NUCLEOTIDE SEQUENCE [LARGE SCALE GENOMIC DNA]</scope>
    <source>
        <strain evidence="4">CGMCC 1.15959</strain>
    </source>
</reference>
<organism evidence="3 4">
    <name type="scientific">Tsuneonella deserti</name>
    <dbReference type="NCBI Taxonomy" id="2035528"/>
    <lineage>
        <taxon>Bacteria</taxon>
        <taxon>Pseudomonadati</taxon>
        <taxon>Pseudomonadota</taxon>
        <taxon>Alphaproteobacteria</taxon>
        <taxon>Sphingomonadales</taxon>
        <taxon>Erythrobacteraceae</taxon>
        <taxon>Tsuneonella</taxon>
    </lineage>
</organism>
<dbReference type="Proteomes" id="UP000619041">
    <property type="component" value="Unassembled WGS sequence"/>
</dbReference>
<sequence>MALMSLLKRLLTPKPDPREDLRPLWRAIVDEARRREWYSDCGAADSVAGRFDMVTAVLSAVLVRMEASPDLAAPSVLLTELFVEDMDGQLREFGVGDVIVGKRVGKLMGAMGGRLAAYREGLQGSPAALADAARRNLTLREGGDAAAVAEGLAHWFARLQRTGDAGLLAGEVAE</sequence>
<comment type="similarity">
    <text evidence="1">Belongs to the UPF0174 family.</text>
</comment>
<evidence type="ECO:0000259" key="2">
    <source>
        <dbReference type="Pfam" id="PF03981"/>
    </source>
</evidence>
<dbReference type="EMBL" id="BMKL01000001">
    <property type="protein sequence ID" value="GGD87473.1"/>
    <property type="molecule type" value="Genomic_DNA"/>
</dbReference>
<comment type="caution">
    <text evidence="3">The sequence shown here is derived from an EMBL/GenBank/DDBJ whole genome shotgun (WGS) entry which is preliminary data.</text>
</comment>
<proteinExistence type="inferred from homology"/>
<protein>
    <recommendedName>
        <fullName evidence="2">Ubiquinol-cytochrome c chaperone domain-containing protein</fullName>
    </recommendedName>
</protein>
<feature type="domain" description="Ubiquinol-cytochrome c chaperone" evidence="2">
    <location>
        <begin position="40"/>
        <end position="159"/>
    </location>
</feature>
<keyword evidence="4" id="KW-1185">Reference proteome</keyword>
<name>A0ABQ1S183_9SPHN</name>
<accession>A0ABQ1S183</accession>
<dbReference type="Pfam" id="PF03981">
    <property type="entry name" value="Ubiq_cyt_C_chap"/>
    <property type="match status" value="1"/>
</dbReference>
<dbReference type="InterPro" id="IPR021150">
    <property type="entry name" value="Ubiq_cyt_c_chap"/>
</dbReference>